<evidence type="ECO:0000313" key="15">
    <source>
        <dbReference type="Proteomes" id="UP000182334"/>
    </source>
</evidence>
<evidence type="ECO:0000256" key="6">
    <source>
        <dbReference type="ARBA" id="ARBA00022692"/>
    </source>
</evidence>
<evidence type="ECO:0000256" key="10">
    <source>
        <dbReference type="ARBA" id="ARBA00023136"/>
    </source>
</evidence>
<dbReference type="GO" id="GO:0000033">
    <property type="term" value="F:alpha-1,3-mannosyltransferase activity"/>
    <property type="evidence" value="ECO:0007669"/>
    <property type="project" value="TreeGrafter"/>
</dbReference>
<evidence type="ECO:0000256" key="11">
    <source>
        <dbReference type="ARBA" id="ARBA00023180"/>
    </source>
</evidence>
<comment type="pathway">
    <text evidence="2">Protein modification; protein glycosylation.</text>
</comment>
<evidence type="ECO:0000256" key="5">
    <source>
        <dbReference type="ARBA" id="ARBA00022679"/>
    </source>
</evidence>
<dbReference type="Proteomes" id="UP000182334">
    <property type="component" value="Chromosome II"/>
</dbReference>
<reference evidence="14 15" key="1">
    <citation type="submission" date="2016-10" db="EMBL/GenBank/DDBJ databases">
        <authorList>
            <person name="de Groot N.N."/>
        </authorList>
    </citation>
    <scope>NUCLEOTIDE SEQUENCE [LARGE SCALE GENOMIC DNA]</scope>
    <source>
        <strain evidence="14 15">CBS 141442</strain>
    </source>
</reference>
<dbReference type="GO" id="GO:0006493">
    <property type="term" value="P:protein O-linked glycosylation"/>
    <property type="evidence" value="ECO:0007669"/>
    <property type="project" value="TreeGrafter"/>
</dbReference>
<dbReference type="PANTHER" id="PTHR31392">
    <property type="entry name" value="ALPHA-1,3-MANNOSYLTRANSFERASE MNN1-RELATED"/>
    <property type="match status" value="1"/>
</dbReference>
<dbReference type="Pfam" id="PF11051">
    <property type="entry name" value="Mannosyl_trans3"/>
    <property type="match status" value="1"/>
</dbReference>
<evidence type="ECO:0000256" key="7">
    <source>
        <dbReference type="ARBA" id="ARBA00022968"/>
    </source>
</evidence>
<accession>A0A1L0BB59</accession>
<dbReference type="OrthoDB" id="430354at2759"/>
<keyword evidence="7" id="KW-0735">Signal-anchor</keyword>
<keyword evidence="5" id="KW-0808">Transferase</keyword>
<proteinExistence type="inferred from homology"/>
<gene>
    <name evidence="14" type="ORF">SAMEA4029010_CIC11G00000000680</name>
</gene>
<dbReference type="AlphaFoldDB" id="A0A1L0BB59"/>
<dbReference type="PANTHER" id="PTHR31392:SF1">
    <property type="entry name" value="ALPHA-1,3-MANNOSYLTRANSFERASE MNN1-RELATED"/>
    <property type="match status" value="1"/>
</dbReference>
<comment type="subcellular location">
    <subcellularLocation>
        <location evidence="1">Golgi apparatus membrane</location>
        <topology evidence="1">Single-pass type II membrane protein</topology>
    </subcellularLocation>
</comment>
<organism evidence="14 15">
    <name type="scientific">Sungouiella intermedia</name>
    <dbReference type="NCBI Taxonomy" id="45354"/>
    <lineage>
        <taxon>Eukaryota</taxon>
        <taxon>Fungi</taxon>
        <taxon>Dikarya</taxon>
        <taxon>Ascomycota</taxon>
        <taxon>Saccharomycotina</taxon>
        <taxon>Pichiomycetes</taxon>
        <taxon>Metschnikowiaceae</taxon>
        <taxon>Sungouiella</taxon>
    </lineage>
</organism>
<keyword evidence="10" id="KW-0472">Membrane</keyword>
<dbReference type="EMBL" id="LT635757">
    <property type="protein sequence ID" value="SGZ48868.1"/>
    <property type="molecule type" value="Genomic_DNA"/>
</dbReference>
<evidence type="ECO:0000256" key="9">
    <source>
        <dbReference type="ARBA" id="ARBA00023034"/>
    </source>
</evidence>
<feature type="signal peptide" evidence="13">
    <location>
        <begin position="1"/>
        <end position="24"/>
    </location>
</feature>
<keyword evidence="4" id="KW-0328">Glycosyltransferase</keyword>
<evidence type="ECO:0000256" key="13">
    <source>
        <dbReference type="SAM" id="SignalP"/>
    </source>
</evidence>
<evidence type="ECO:0000256" key="2">
    <source>
        <dbReference type="ARBA" id="ARBA00004922"/>
    </source>
</evidence>
<keyword evidence="9" id="KW-0333">Golgi apparatus</keyword>
<keyword evidence="13" id="KW-0732">Signal</keyword>
<evidence type="ECO:0000313" key="14">
    <source>
        <dbReference type="EMBL" id="SGZ48868.1"/>
    </source>
</evidence>
<feature type="region of interest" description="Disordered" evidence="12">
    <location>
        <begin position="563"/>
        <end position="583"/>
    </location>
</feature>
<evidence type="ECO:0000256" key="12">
    <source>
        <dbReference type="SAM" id="MobiDB-lite"/>
    </source>
</evidence>
<name>A0A1L0BB59_9ASCO</name>
<evidence type="ECO:0000256" key="1">
    <source>
        <dbReference type="ARBA" id="ARBA00004323"/>
    </source>
</evidence>
<keyword evidence="6" id="KW-0812">Transmembrane</keyword>
<keyword evidence="8" id="KW-1133">Transmembrane helix</keyword>
<feature type="compositionally biased region" description="Basic and acidic residues" evidence="12">
    <location>
        <begin position="564"/>
        <end position="583"/>
    </location>
</feature>
<evidence type="ECO:0000256" key="3">
    <source>
        <dbReference type="ARBA" id="ARBA00009105"/>
    </source>
</evidence>
<evidence type="ECO:0000256" key="4">
    <source>
        <dbReference type="ARBA" id="ARBA00022676"/>
    </source>
</evidence>
<evidence type="ECO:0000256" key="8">
    <source>
        <dbReference type="ARBA" id="ARBA00022989"/>
    </source>
</evidence>
<sequence length="685" mass="78282">MLSAIGVGHRLRSIVLTILLLVLGAIVLLSQRQSEPHVEYGHIDLVRARKSFTNPIYQKWASSDRLSKTILENCVLYFNEFQSSKSNIPTFQDLLSHRFNPLIFKKAKWIAEEKKHYRRVLRDKGIQLDESHMQVLNNRFNEETNRLSQFEQAFAENSASLRLFGKCYLTENTNLDDRSCTHITSRLLPAFSGKLPSIESWESNVVKEDVAKQCVVKIIKNKMKGKGIVIPLLPSEDAGKETQLVARLIHVLRALHNSLPIEIIYVEKGEISKGRKDLLINAARSLTLKMPSSLKKYLEAYDYPQTLELPQQDIRFINLRPAISKNVPLTDSLAWVLSTLFNSFEEMILLSPHTIPLLENLELLFNNVDYKKSGTFFFKHRSLLTYKPYKFPNGFFEVNSLVNDYGGPQVSDLKYFQLPKPNQLTTDWIREFGFTKLLDPSMVVINKKKALPGLILASTLPFYNFLQPKYDFSKDLNPEILWLGIEMAAGNVHFNKNSAAIAGVLTPPENTPAGRMSRELCSSSWAQIYEENDFSMVYVTSHQLENRVLPDFAAAVYEKLTPNLKKEPSQKNKESNTEEGRSFDDPLVLQTVKRNLLYIETALQPVAIEKPEVKDNDEPSSPWSHFEGFGSSDDYWCAYDIVGSIDLTNRGLLINYNDKIVSRHLFLLDVWQQTPQLYHRQAAAG</sequence>
<protein>
    <submittedName>
        <fullName evidence="14">CIC11C00000000680</fullName>
    </submittedName>
</protein>
<keyword evidence="11" id="KW-0325">Glycoprotein</keyword>
<keyword evidence="15" id="KW-1185">Reference proteome</keyword>
<feature type="chain" id="PRO_5013199320" evidence="13">
    <location>
        <begin position="25"/>
        <end position="685"/>
    </location>
</feature>
<comment type="similarity">
    <text evidence="3">Belongs to the MNN1/MNT family.</text>
</comment>
<dbReference type="GO" id="GO:0000139">
    <property type="term" value="C:Golgi membrane"/>
    <property type="evidence" value="ECO:0007669"/>
    <property type="project" value="UniProtKB-SubCell"/>
</dbReference>
<dbReference type="InterPro" id="IPR022751">
    <property type="entry name" value="Alpha_mannosyltransferase"/>
</dbReference>